<dbReference type="InterPro" id="IPR036873">
    <property type="entry name" value="Rhodanese-like_dom_sf"/>
</dbReference>
<evidence type="ECO:0000256" key="4">
    <source>
        <dbReference type="ARBA" id="ARBA00022840"/>
    </source>
</evidence>
<dbReference type="EMBL" id="JAJSON010000020">
    <property type="protein sequence ID" value="MCG9971872.1"/>
    <property type="molecule type" value="Genomic_DNA"/>
</dbReference>
<dbReference type="InterPro" id="IPR000594">
    <property type="entry name" value="ThiF_NAD_FAD-bd"/>
</dbReference>
<dbReference type="GO" id="GO:0004792">
    <property type="term" value="F:thiosulfate-cyanide sulfurtransferase activity"/>
    <property type="evidence" value="ECO:0007669"/>
    <property type="project" value="TreeGrafter"/>
</dbReference>
<evidence type="ECO:0000256" key="9">
    <source>
        <dbReference type="ARBA" id="ARBA00073635"/>
    </source>
</evidence>
<dbReference type="RefSeq" id="WP_240098527.1">
    <property type="nucleotide sequence ID" value="NZ_JAJSON010000020.1"/>
</dbReference>
<evidence type="ECO:0000256" key="7">
    <source>
        <dbReference type="ARBA" id="ARBA00063809"/>
    </source>
</evidence>
<keyword evidence="3" id="KW-0547">Nucleotide-binding</keyword>
<evidence type="ECO:0000256" key="2">
    <source>
        <dbReference type="ARBA" id="ARBA00022679"/>
    </source>
</evidence>
<dbReference type="CDD" id="cd00757">
    <property type="entry name" value="ThiF_MoeB_HesA_family"/>
    <property type="match status" value="1"/>
</dbReference>
<organism evidence="14 15">
    <name type="scientific">Christiangramia crocea</name>
    <dbReference type="NCBI Taxonomy" id="2904124"/>
    <lineage>
        <taxon>Bacteria</taxon>
        <taxon>Pseudomonadati</taxon>
        <taxon>Bacteroidota</taxon>
        <taxon>Flavobacteriia</taxon>
        <taxon>Flavobacteriales</taxon>
        <taxon>Flavobacteriaceae</taxon>
        <taxon>Christiangramia</taxon>
    </lineage>
</organism>
<dbReference type="AlphaFoldDB" id="A0A9X1UWT8"/>
<evidence type="ECO:0000256" key="10">
    <source>
        <dbReference type="ARBA" id="ARBA00075110"/>
    </source>
</evidence>
<evidence type="ECO:0000256" key="12">
    <source>
        <dbReference type="ARBA" id="ARBA00078531"/>
    </source>
</evidence>
<dbReference type="InterPro" id="IPR045886">
    <property type="entry name" value="ThiF/MoeB/HesA"/>
</dbReference>
<dbReference type="CDD" id="cd00158">
    <property type="entry name" value="RHOD"/>
    <property type="match status" value="1"/>
</dbReference>
<dbReference type="EC" id="2.7.7.80" evidence="8"/>
<comment type="function">
    <text evidence="6">Catalyzes the adenylation by ATP of the carboxyl group of the C-terminal glycine of sulfur carrier protein MoaD.</text>
</comment>
<keyword evidence="2" id="KW-0808">Transferase</keyword>
<dbReference type="Gene3D" id="3.40.250.10">
    <property type="entry name" value="Rhodanese-like domain"/>
    <property type="match status" value="1"/>
</dbReference>
<comment type="similarity">
    <text evidence="1">Belongs to the HesA/MoeB/ThiF family.</text>
</comment>
<comment type="caution">
    <text evidence="14">The sequence shown here is derived from an EMBL/GenBank/DDBJ whole genome shotgun (WGS) entry which is preliminary data.</text>
</comment>
<dbReference type="GO" id="GO:0008641">
    <property type="term" value="F:ubiquitin-like modifier activating enzyme activity"/>
    <property type="evidence" value="ECO:0007669"/>
    <property type="project" value="InterPro"/>
</dbReference>
<gene>
    <name evidence="14" type="ORF">LU635_09515</name>
</gene>
<reference evidence="14" key="1">
    <citation type="submission" date="2021-12" db="EMBL/GenBank/DDBJ databases">
        <title>Description of Gramella crocea sp. nov., a new bacterium isolated from activated sludge.</title>
        <authorList>
            <person name="Zhang X."/>
        </authorList>
    </citation>
    <scope>NUCLEOTIDE SEQUENCE</scope>
    <source>
        <strain evidence="14">YB25</strain>
    </source>
</reference>
<dbReference type="GO" id="GO:0061605">
    <property type="term" value="F:molybdopterin-synthase adenylyltransferase activity"/>
    <property type="evidence" value="ECO:0007669"/>
    <property type="project" value="UniProtKB-EC"/>
</dbReference>
<evidence type="ECO:0000256" key="3">
    <source>
        <dbReference type="ARBA" id="ARBA00022741"/>
    </source>
</evidence>
<dbReference type="Proteomes" id="UP001139344">
    <property type="component" value="Unassembled WGS sequence"/>
</dbReference>
<keyword evidence="4" id="KW-0067">ATP-binding</keyword>
<evidence type="ECO:0000313" key="14">
    <source>
        <dbReference type="EMBL" id="MCG9971872.1"/>
    </source>
</evidence>
<dbReference type="Gene3D" id="3.40.50.720">
    <property type="entry name" value="NAD(P)-binding Rossmann-like Domain"/>
    <property type="match status" value="1"/>
</dbReference>
<comment type="catalytic activity">
    <reaction evidence="5">
        <text>[molybdopterin-synthase sulfur-carrier protein]-C-terminal Gly-Gly + ATP + H(+) = [molybdopterin-synthase sulfur-carrier protein]-C-terminal Gly-Gly-AMP + diphosphate</text>
        <dbReference type="Rhea" id="RHEA:43616"/>
        <dbReference type="Rhea" id="RHEA-COMP:12159"/>
        <dbReference type="Rhea" id="RHEA-COMP:12202"/>
        <dbReference type="ChEBI" id="CHEBI:15378"/>
        <dbReference type="ChEBI" id="CHEBI:30616"/>
        <dbReference type="ChEBI" id="CHEBI:33019"/>
        <dbReference type="ChEBI" id="CHEBI:90618"/>
        <dbReference type="ChEBI" id="CHEBI:90778"/>
        <dbReference type="EC" id="2.7.7.80"/>
    </reaction>
</comment>
<dbReference type="NCBIfam" id="NF004281">
    <property type="entry name" value="PRK05690.1"/>
    <property type="match status" value="1"/>
</dbReference>
<dbReference type="SMART" id="SM00450">
    <property type="entry name" value="RHOD"/>
    <property type="match status" value="1"/>
</dbReference>
<accession>A0A9X1UWT8</accession>
<evidence type="ECO:0000256" key="6">
    <source>
        <dbReference type="ARBA" id="ARBA00055169"/>
    </source>
</evidence>
<dbReference type="GO" id="GO:0005524">
    <property type="term" value="F:ATP binding"/>
    <property type="evidence" value="ECO:0007669"/>
    <property type="project" value="UniProtKB-KW"/>
</dbReference>
<keyword evidence="15" id="KW-1185">Reference proteome</keyword>
<dbReference type="PROSITE" id="PS50206">
    <property type="entry name" value="RHODANESE_3"/>
    <property type="match status" value="1"/>
</dbReference>
<dbReference type="GO" id="GO:0008146">
    <property type="term" value="F:sulfotransferase activity"/>
    <property type="evidence" value="ECO:0007669"/>
    <property type="project" value="TreeGrafter"/>
</dbReference>
<name>A0A9X1UWT8_9FLAO</name>
<proteinExistence type="inferred from homology"/>
<evidence type="ECO:0000313" key="15">
    <source>
        <dbReference type="Proteomes" id="UP001139344"/>
    </source>
</evidence>
<dbReference type="FunFam" id="3.40.50.720:FF:000033">
    <property type="entry name" value="Adenylyltransferase and sulfurtransferase MOCS3"/>
    <property type="match status" value="1"/>
</dbReference>
<evidence type="ECO:0000256" key="8">
    <source>
        <dbReference type="ARBA" id="ARBA00066884"/>
    </source>
</evidence>
<dbReference type="InterPro" id="IPR035985">
    <property type="entry name" value="Ubiquitin-activating_enz"/>
</dbReference>
<dbReference type="GO" id="GO:0005829">
    <property type="term" value="C:cytosol"/>
    <property type="evidence" value="ECO:0007669"/>
    <property type="project" value="TreeGrafter"/>
</dbReference>
<dbReference type="InterPro" id="IPR001763">
    <property type="entry name" value="Rhodanese-like_dom"/>
</dbReference>
<evidence type="ECO:0000256" key="11">
    <source>
        <dbReference type="ARBA" id="ARBA00075328"/>
    </source>
</evidence>
<sequence length="355" mass="39829">MNESRYIRQTRLPQFGKEGQEKLSKARVLVIGAGGLGIPVLQYLNAMGVGTLGIVENDKVDLSNLQRQVIYSENDLGKSKIEVISAKLKAQNSETNIVTFETFFNRENASEIARDFDLIIDCSDNFTTRYLVNDICVIQKKPFVYGALHDFEGQVSVFNYKDGPTYRCLFPKMPEANEIPDCNTNGVLGVLPGIIGTFQALEAVKLVTGIGEVLSGKLLIYDGLRQSIHHMKFRKDTKNSDISQLQDSYQVPCSMDSIESSEFEKIRASTEIQIIDVRSPEEFSGFSLEQSVNIPLDQLQNNIAFLDREKEIYLICQSGMRSRKAVEILKEKKFTKLKNVEGGINSIKKYVIAGK</sequence>
<evidence type="ECO:0000256" key="1">
    <source>
        <dbReference type="ARBA" id="ARBA00009919"/>
    </source>
</evidence>
<evidence type="ECO:0000256" key="5">
    <source>
        <dbReference type="ARBA" id="ARBA00052218"/>
    </source>
</evidence>
<protein>
    <recommendedName>
        <fullName evidence="9">Molybdopterin-synthase adenylyltransferase</fullName>
        <ecNumber evidence="8">2.7.7.80</ecNumber>
    </recommendedName>
    <alternativeName>
        <fullName evidence="12">MoaD protein adenylase</fullName>
    </alternativeName>
    <alternativeName>
        <fullName evidence="10">Molybdopterin-converting factor subunit 1 adenylase</fullName>
    </alternativeName>
    <alternativeName>
        <fullName evidence="11">Sulfur carrier protein MoaD adenylyltransferase</fullName>
    </alternativeName>
</protein>
<evidence type="ECO:0000259" key="13">
    <source>
        <dbReference type="PROSITE" id="PS50206"/>
    </source>
</evidence>
<dbReference type="Pfam" id="PF00581">
    <property type="entry name" value="Rhodanese"/>
    <property type="match status" value="1"/>
</dbReference>
<dbReference type="PANTHER" id="PTHR10953:SF102">
    <property type="entry name" value="ADENYLYLTRANSFERASE AND SULFURTRANSFERASE MOCS3"/>
    <property type="match status" value="1"/>
</dbReference>
<feature type="domain" description="Rhodanese" evidence="13">
    <location>
        <begin position="268"/>
        <end position="352"/>
    </location>
</feature>
<dbReference type="SUPFAM" id="SSF69572">
    <property type="entry name" value="Activating enzymes of the ubiquitin-like proteins"/>
    <property type="match status" value="1"/>
</dbReference>
<dbReference type="Pfam" id="PF00899">
    <property type="entry name" value="ThiF"/>
    <property type="match status" value="1"/>
</dbReference>
<comment type="subunit">
    <text evidence="7">Homodimer. Forms a stable heterotetrameric complex of 2 MoeB and 2 MoaD during adenylation of MoaD.</text>
</comment>
<dbReference type="PANTHER" id="PTHR10953">
    <property type="entry name" value="UBIQUITIN-ACTIVATING ENZYME E1"/>
    <property type="match status" value="1"/>
</dbReference>